<gene>
    <name evidence="2" type="ORF">TTAC_LOCUS4700</name>
</gene>
<keyword evidence="3" id="KW-1185">Reference proteome</keyword>
<evidence type="ECO:0000256" key="1">
    <source>
        <dbReference type="SAM" id="MobiDB-lite"/>
    </source>
</evidence>
<reference evidence="4" key="1">
    <citation type="submission" date="2017-02" db="UniProtKB">
        <authorList>
            <consortium name="WormBaseParasite"/>
        </authorList>
    </citation>
    <scope>IDENTIFICATION</scope>
</reference>
<feature type="region of interest" description="Disordered" evidence="1">
    <location>
        <begin position="1"/>
        <end position="61"/>
    </location>
</feature>
<evidence type="ECO:0000313" key="2">
    <source>
        <dbReference type="EMBL" id="VDM25480.1"/>
    </source>
</evidence>
<reference evidence="2 3" key="2">
    <citation type="submission" date="2018-11" db="EMBL/GenBank/DDBJ databases">
        <authorList>
            <consortium name="Pathogen Informatics"/>
        </authorList>
    </citation>
    <scope>NUCLEOTIDE SEQUENCE [LARGE SCALE GENOMIC DNA]</scope>
</reference>
<dbReference type="Proteomes" id="UP000274429">
    <property type="component" value="Unassembled WGS sequence"/>
</dbReference>
<dbReference type="AlphaFoldDB" id="A0A0R3WVC6"/>
<feature type="compositionally biased region" description="Basic and acidic residues" evidence="1">
    <location>
        <begin position="1"/>
        <end position="34"/>
    </location>
</feature>
<organism evidence="4">
    <name type="scientific">Hydatigena taeniaeformis</name>
    <name type="common">Feline tapeworm</name>
    <name type="synonym">Taenia taeniaeformis</name>
    <dbReference type="NCBI Taxonomy" id="6205"/>
    <lineage>
        <taxon>Eukaryota</taxon>
        <taxon>Metazoa</taxon>
        <taxon>Spiralia</taxon>
        <taxon>Lophotrochozoa</taxon>
        <taxon>Platyhelminthes</taxon>
        <taxon>Cestoda</taxon>
        <taxon>Eucestoda</taxon>
        <taxon>Cyclophyllidea</taxon>
        <taxon>Taeniidae</taxon>
        <taxon>Hydatigera</taxon>
    </lineage>
</organism>
<evidence type="ECO:0000313" key="4">
    <source>
        <dbReference type="WBParaSite" id="TTAC_0000471601-mRNA-1"/>
    </source>
</evidence>
<name>A0A0R3WVC6_HYDTA</name>
<sequence>MNEEREGQQAKRVDEIGEANSDDRSSCERMKGETEMVTSRGEKAVAAGGREGPTTRSPVLPTSLVTDVDTQRSRVDSFGHTSSVFTTPMGCIIHVFLTGAPSQLPVCNELVKLV</sequence>
<proteinExistence type="predicted"/>
<accession>A0A0R3WVC6</accession>
<evidence type="ECO:0000313" key="3">
    <source>
        <dbReference type="Proteomes" id="UP000274429"/>
    </source>
</evidence>
<dbReference type="EMBL" id="UYWX01005128">
    <property type="protein sequence ID" value="VDM25480.1"/>
    <property type="molecule type" value="Genomic_DNA"/>
</dbReference>
<protein>
    <submittedName>
        <fullName evidence="2 4">Uncharacterized protein</fullName>
    </submittedName>
</protein>
<dbReference type="WBParaSite" id="TTAC_0000471601-mRNA-1">
    <property type="protein sequence ID" value="TTAC_0000471601-mRNA-1"/>
    <property type="gene ID" value="TTAC_0000471601"/>
</dbReference>